<dbReference type="EMBL" id="JAAMPI010000270">
    <property type="protein sequence ID" value="KAF4633322.1"/>
    <property type="molecule type" value="Genomic_DNA"/>
</dbReference>
<evidence type="ECO:0000313" key="2">
    <source>
        <dbReference type="EMBL" id="KAF4633322.1"/>
    </source>
</evidence>
<protein>
    <submittedName>
        <fullName evidence="2">Uncharacterized protein</fullName>
    </submittedName>
</protein>
<proteinExistence type="predicted"/>
<name>A0A8H4RRT2_9HELO</name>
<gene>
    <name evidence="2" type="ORF">G7Y89_g4790</name>
</gene>
<organism evidence="2 3">
    <name type="scientific">Cudoniella acicularis</name>
    <dbReference type="NCBI Taxonomy" id="354080"/>
    <lineage>
        <taxon>Eukaryota</taxon>
        <taxon>Fungi</taxon>
        <taxon>Dikarya</taxon>
        <taxon>Ascomycota</taxon>
        <taxon>Pezizomycotina</taxon>
        <taxon>Leotiomycetes</taxon>
        <taxon>Helotiales</taxon>
        <taxon>Tricladiaceae</taxon>
        <taxon>Cudoniella</taxon>
    </lineage>
</organism>
<evidence type="ECO:0000256" key="1">
    <source>
        <dbReference type="SAM" id="MobiDB-lite"/>
    </source>
</evidence>
<feature type="compositionally biased region" description="Basic and acidic residues" evidence="1">
    <location>
        <begin position="7"/>
        <end position="25"/>
    </location>
</feature>
<comment type="caution">
    <text evidence="2">The sequence shown here is derived from an EMBL/GenBank/DDBJ whole genome shotgun (WGS) entry which is preliminary data.</text>
</comment>
<sequence>MGVTISRPEEFRGMRERSPSYDYEVHGPGAFKRTREEREQEEREERCRRRKAQQLREVEEELRRIKEKILLVAENTKIRGGVLDHDNMRRT</sequence>
<feature type="region of interest" description="Disordered" evidence="1">
    <location>
        <begin position="1"/>
        <end position="52"/>
    </location>
</feature>
<keyword evidence="3" id="KW-1185">Reference proteome</keyword>
<dbReference type="Proteomes" id="UP000566819">
    <property type="component" value="Unassembled WGS sequence"/>
</dbReference>
<accession>A0A8H4RRT2</accession>
<feature type="compositionally biased region" description="Basic and acidic residues" evidence="1">
    <location>
        <begin position="33"/>
        <end position="47"/>
    </location>
</feature>
<dbReference type="AlphaFoldDB" id="A0A8H4RRT2"/>
<reference evidence="2 3" key="1">
    <citation type="submission" date="2020-03" db="EMBL/GenBank/DDBJ databases">
        <title>Draft Genome Sequence of Cudoniella acicularis.</title>
        <authorList>
            <person name="Buettner E."/>
            <person name="Kellner H."/>
        </authorList>
    </citation>
    <scope>NUCLEOTIDE SEQUENCE [LARGE SCALE GENOMIC DNA]</scope>
    <source>
        <strain evidence="2 3">DSM 108380</strain>
    </source>
</reference>
<evidence type="ECO:0000313" key="3">
    <source>
        <dbReference type="Proteomes" id="UP000566819"/>
    </source>
</evidence>